<evidence type="ECO:0000256" key="1">
    <source>
        <dbReference type="ARBA" id="ARBA00022598"/>
    </source>
</evidence>
<dbReference type="InterPro" id="IPR011761">
    <property type="entry name" value="ATP-grasp"/>
</dbReference>
<accession>A0ABW8LUN2</accession>
<evidence type="ECO:0000256" key="2">
    <source>
        <dbReference type="ARBA" id="ARBA00022741"/>
    </source>
</evidence>
<evidence type="ECO:0000313" key="7">
    <source>
        <dbReference type="Proteomes" id="UP001620295"/>
    </source>
</evidence>
<keyword evidence="1" id="KW-0436">Ligase</keyword>
<keyword evidence="7" id="KW-1185">Reference proteome</keyword>
<dbReference type="PANTHER" id="PTHR43585">
    <property type="entry name" value="FUMIPYRROLE BIOSYNTHESIS PROTEIN C"/>
    <property type="match status" value="1"/>
</dbReference>
<sequence>MRRIAVVYDMGAADVVEIAAALEGLAEPIFVCPDSQFGEQPTELMAELGRLCDISGLDLGRAATKVRAERPDAIVTFTDYQLETTGALAAELDLPFHSPELVRKLTHKHLQREVLNGCGASAVPARLVTGEDSARLAVAEVGLPAVFKPDVGTGSRSTYRISSYDDLVAACRSEFPGPAASAAAEAFVLERELQGVVDAAPWGDYVSVESAVFDGAITHLTVTGKFPLAPPFREAGSFLPAALPEEDEKSVLDVATRALTALGVRTGVCHTEVKLTPSGPQVIEVNGRLGGLVNALLARATGVDVIRLAAGIALGDEEAMKAVANIAYERIAFIYARVPPLEARRVAEVSGLEQLQRLPGISRVVLKRGAGHSIDWRAGRLGQVYVCFGATETHEALASLLDEMTDVVKVRYEPRYPPLID</sequence>
<dbReference type="PANTHER" id="PTHR43585:SF2">
    <property type="entry name" value="ATP-GRASP ENZYME FSQD"/>
    <property type="match status" value="1"/>
</dbReference>
<dbReference type="Gene3D" id="3.30.470.20">
    <property type="entry name" value="ATP-grasp fold, B domain"/>
    <property type="match status" value="1"/>
</dbReference>
<evidence type="ECO:0000259" key="5">
    <source>
        <dbReference type="PROSITE" id="PS50975"/>
    </source>
</evidence>
<dbReference type="Proteomes" id="UP001620295">
    <property type="component" value="Unassembled WGS sequence"/>
</dbReference>
<dbReference type="Pfam" id="PF13535">
    <property type="entry name" value="ATP-grasp_4"/>
    <property type="match status" value="1"/>
</dbReference>
<proteinExistence type="predicted"/>
<feature type="domain" description="ATP-grasp" evidence="5">
    <location>
        <begin position="112"/>
        <end position="314"/>
    </location>
</feature>
<evidence type="ECO:0000256" key="3">
    <source>
        <dbReference type="ARBA" id="ARBA00022840"/>
    </source>
</evidence>
<name>A0ABW8LUN2_9ACTN</name>
<evidence type="ECO:0000256" key="4">
    <source>
        <dbReference type="PROSITE-ProRule" id="PRU00409"/>
    </source>
</evidence>
<dbReference type="EMBL" id="JBJDQH010000010">
    <property type="protein sequence ID" value="MFK4269263.1"/>
    <property type="molecule type" value="Genomic_DNA"/>
</dbReference>
<keyword evidence="3 4" id="KW-0067">ATP-binding</keyword>
<dbReference type="RefSeq" id="WP_404747605.1">
    <property type="nucleotide sequence ID" value="NZ_JBJDQH010000010.1"/>
</dbReference>
<comment type="caution">
    <text evidence="6">The sequence shown here is derived from an EMBL/GenBank/DDBJ whole genome shotgun (WGS) entry which is preliminary data.</text>
</comment>
<dbReference type="PROSITE" id="PS50975">
    <property type="entry name" value="ATP_GRASP"/>
    <property type="match status" value="1"/>
</dbReference>
<dbReference type="SUPFAM" id="SSF56059">
    <property type="entry name" value="Glutathione synthetase ATP-binding domain-like"/>
    <property type="match status" value="1"/>
</dbReference>
<gene>
    <name evidence="6" type="ORF">ACI2L5_30640</name>
</gene>
<evidence type="ECO:0000313" key="6">
    <source>
        <dbReference type="EMBL" id="MFK4269263.1"/>
    </source>
</evidence>
<reference evidence="6 7" key="1">
    <citation type="submission" date="2024-11" db="EMBL/GenBank/DDBJ databases">
        <title>The Natural Products Discovery Center: Release of the First 8490 Sequenced Strains for Exploring Actinobacteria Biosynthetic Diversity.</title>
        <authorList>
            <person name="Kalkreuter E."/>
            <person name="Kautsar S.A."/>
            <person name="Yang D."/>
            <person name="Bader C.D."/>
            <person name="Teijaro C.N."/>
            <person name="Fluegel L."/>
            <person name="Davis C.M."/>
            <person name="Simpson J.R."/>
            <person name="Lauterbach L."/>
            <person name="Steele A.D."/>
            <person name="Gui C."/>
            <person name="Meng S."/>
            <person name="Li G."/>
            <person name="Viehrig K."/>
            <person name="Ye F."/>
            <person name="Su P."/>
            <person name="Kiefer A.F."/>
            <person name="Nichols A."/>
            <person name="Cepeda A.J."/>
            <person name="Yan W."/>
            <person name="Fan B."/>
            <person name="Jiang Y."/>
            <person name="Adhikari A."/>
            <person name="Zheng C.-J."/>
            <person name="Schuster L."/>
            <person name="Cowan T.M."/>
            <person name="Smanski M.J."/>
            <person name="Chevrette M.G."/>
            <person name="De Carvalho L.P.S."/>
            <person name="Shen B."/>
        </authorList>
    </citation>
    <scope>NUCLEOTIDE SEQUENCE [LARGE SCALE GENOMIC DNA]</scope>
    <source>
        <strain evidence="6 7">NPDC020863</strain>
    </source>
</reference>
<protein>
    <submittedName>
        <fullName evidence="6">ATP-grasp domain-containing protein</fullName>
    </submittedName>
</protein>
<keyword evidence="2 4" id="KW-0547">Nucleotide-binding</keyword>
<dbReference type="InterPro" id="IPR052032">
    <property type="entry name" value="ATP-dep_AA_Ligase"/>
</dbReference>
<organism evidence="6 7">
    <name type="scientific">Streptomyces milbemycinicus</name>
    <dbReference type="NCBI Taxonomy" id="476552"/>
    <lineage>
        <taxon>Bacteria</taxon>
        <taxon>Bacillati</taxon>
        <taxon>Actinomycetota</taxon>
        <taxon>Actinomycetes</taxon>
        <taxon>Kitasatosporales</taxon>
        <taxon>Streptomycetaceae</taxon>
        <taxon>Streptomyces</taxon>
    </lineage>
</organism>